<feature type="compositionally biased region" description="Low complexity" evidence="4">
    <location>
        <begin position="136"/>
        <end position="149"/>
    </location>
</feature>
<dbReference type="KEGG" id="sbr:SY1_06660"/>
<organism evidence="6 7">
    <name type="scientific">Fretibacterium fastidiosum</name>
    <dbReference type="NCBI Taxonomy" id="651822"/>
    <lineage>
        <taxon>Bacteria</taxon>
        <taxon>Thermotogati</taxon>
        <taxon>Synergistota</taxon>
        <taxon>Synergistia</taxon>
        <taxon>Synergistales</taxon>
        <taxon>Aminobacteriaceae</taxon>
        <taxon>Fretibacterium</taxon>
    </lineage>
</organism>
<dbReference type="PANTHER" id="PTHR47514">
    <property type="entry name" value="TRANSKETOLASE N-TERMINAL SECTION-RELATED"/>
    <property type="match status" value="1"/>
</dbReference>
<evidence type="ECO:0000256" key="1">
    <source>
        <dbReference type="ARBA" id="ARBA00001964"/>
    </source>
</evidence>
<comment type="similarity">
    <text evidence="2">Belongs to the transketolase family.</text>
</comment>
<reference evidence="6 7" key="2">
    <citation type="submission" date="2010-03" db="EMBL/GenBank/DDBJ databases">
        <authorList>
            <person name="Pajon A."/>
        </authorList>
    </citation>
    <scope>NUCLEOTIDE SEQUENCE [LARGE SCALE GENOMIC DNA]</scope>
    <source>
        <strain evidence="6 7">SGP1</strain>
    </source>
</reference>
<feature type="domain" description="Transketolase N-terminal" evidence="5">
    <location>
        <begin position="25"/>
        <end position="121"/>
    </location>
</feature>
<proteinExistence type="inferred from homology"/>
<dbReference type="EMBL" id="FP929056">
    <property type="protein sequence ID" value="CBL28030.1"/>
    <property type="molecule type" value="Genomic_DNA"/>
</dbReference>
<dbReference type="Proteomes" id="UP000008957">
    <property type="component" value="Chromosome"/>
</dbReference>
<protein>
    <submittedName>
        <fullName evidence="6">Transketolase, N-terminal subunit</fullName>
    </submittedName>
</protein>
<evidence type="ECO:0000259" key="5">
    <source>
        <dbReference type="Pfam" id="PF00456"/>
    </source>
</evidence>
<gene>
    <name evidence="6" type="ORF">SY1_06660</name>
</gene>
<keyword evidence="7" id="KW-1185">Reference proteome</keyword>
<evidence type="ECO:0000256" key="2">
    <source>
        <dbReference type="ARBA" id="ARBA00007131"/>
    </source>
</evidence>
<keyword evidence="3" id="KW-0786">Thiamine pyrophosphate</keyword>
<dbReference type="InterPro" id="IPR005474">
    <property type="entry name" value="Transketolase_N"/>
</dbReference>
<dbReference type="SUPFAM" id="SSF52518">
    <property type="entry name" value="Thiamin diphosphate-binding fold (THDP-binding)"/>
    <property type="match status" value="1"/>
</dbReference>
<evidence type="ECO:0000256" key="4">
    <source>
        <dbReference type="SAM" id="MobiDB-lite"/>
    </source>
</evidence>
<dbReference type="Pfam" id="PF00456">
    <property type="entry name" value="Transketolase_N"/>
    <property type="match status" value="1"/>
</dbReference>
<dbReference type="PANTHER" id="PTHR47514:SF1">
    <property type="entry name" value="TRANSKETOLASE N-TERMINAL SECTION-RELATED"/>
    <property type="match status" value="1"/>
</dbReference>
<evidence type="ECO:0000313" key="6">
    <source>
        <dbReference type="EMBL" id="CBL28030.1"/>
    </source>
</evidence>
<dbReference type="AlphaFoldDB" id="A0AB94IW73"/>
<dbReference type="RefSeq" id="WP_015556177.1">
    <property type="nucleotide sequence ID" value="NC_021038.1"/>
</dbReference>
<dbReference type="Gene3D" id="3.40.50.970">
    <property type="match status" value="1"/>
</dbReference>
<feature type="region of interest" description="Disordered" evidence="4">
    <location>
        <begin position="134"/>
        <end position="157"/>
    </location>
</feature>
<reference evidence="7" key="1">
    <citation type="submission" date="2010-03" db="EMBL/GenBank/DDBJ databases">
        <title>The genome sequence of Synergistetes sp. SGP1.</title>
        <authorList>
            <consortium name="metaHIT consortium -- http://www.metahit.eu/"/>
            <person name="Pajon A."/>
            <person name="Turner K."/>
            <person name="Parkhill J."/>
            <person name="Wade W."/>
            <person name="Vartoukian S."/>
        </authorList>
    </citation>
    <scope>NUCLEOTIDE SEQUENCE [LARGE SCALE GENOMIC DNA]</scope>
    <source>
        <strain evidence="7">SGP1</strain>
    </source>
</reference>
<dbReference type="InterPro" id="IPR029061">
    <property type="entry name" value="THDP-binding"/>
</dbReference>
<name>A0AB94IW73_9BACT</name>
<accession>A0AB94IW73</accession>
<comment type="cofactor">
    <cofactor evidence="1">
        <name>thiamine diphosphate</name>
        <dbReference type="ChEBI" id="CHEBI:58937"/>
    </cofactor>
</comment>
<evidence type="ECO:0000256" key="3">
    <source>
        <dbReference type="ARBA" id="ARBA00023052"/>
    </source>
</evidence>
<sequence length="157" mass="16468">MSLPKLNGFPVPSLSEEDRAALEAAARRARVSALTMVTAASSGHPGGAFSGIEMFLTVYGTANLTPENCNALDRDYVVVSHGHTSAGVYAALAEWGFFDAGEAMAHFRQCGSVFQGHVEREVPAWTGGRATWGRGSPPAWASPWRSAPAGTRGASTC</sequence>
<evidence type="ECO:0000313" key="7">
    <source>
        <dbReference type="Proteomes" id="UP000008957"/>
    </source>
</evidence>